<protein>
    <submittedName>
        <fullName evidence="1">Uncharacterized protein</fullName>
    </submittedName>
</protein>
<comment type="caution">
    <text evidence="1">The sequence shown here is derived from an EMBL/GenBank/DDBJ whole genome shotgun (WGS) entry which is preliminary data.</text>
</comment>
<keyword evidence="2" id="KW-1185">Reference proteome</keyword>
<evidence type="ECO:0000313" key="1">
    <source>
        <dbReference type="EMBL" id="GAN34920.1"/>
    </source>
</evidence>
<sequence>MGRRLDKGIGDTSNIVAIGAEDEMLDDASIDAIIKLKLR</sequence>
<organism evidence="1 2">
    <name type="scientific">Candidatus Brocadia sinica JPN1</name>
    <dbReference type="NCBI Taxonomy" id="1197129"/>
    <lineage>
        <taxon>Bacteria</taxon>
        <taxon>Pseudomonadati</taxon>
        <taxon>Planctomycetota</taxon>
        <taxon>Candidatus Brocadiia</taxon>
        <taxon>Candidatus Brocadiales</taxon>
        <taxon>Candidatus Brocadiaceae</taxon>
        <taxon>Candidatus Brocadia</taxon>
    </lineage>
</organism>
<reference evidence="2" key="1">
    <citation type="journal article" date="2015" name="Genome Announc.">
        <title>Draft Genome Sequence of an Anaerobic Ammonium-Oxidizing Bacterium, "Candidatus Brocadia sinica".</title>
        <authorList>
            <person name="Oshiki M."/>
            <person name="Shinyako-Hata K."/>
            <person name="Satoh H."/>
            <person name="Okabe S."/>
        </authorList>
    </citation>
    <scope>NUCLEOTIDE SEQUENCE [LARGE SCALE GENOMIC DNA]</scope>
    <source>
        <strain evidence="2">JPN1</strain>
    </source>
</reference>
<name>A0ABQ0K2F9_9BACT</name>
<dbReference type="Proteomes" id="UP000032309">
    <property type="component" value="Unassembled WGS sequence"/>
</dbReference>
<proteinExistence type="predicted"/>
<dbReference type="EMBL" id="BAFN01000001">
    <property type="protein sequence ID" value="GAN34920.1"/>
    <property type="molecule type" value="Genomic_DNA"/>
</dbReference>
<evidence type="ECO:0000313" key="2">
    <source>
        <dbReference type="Proteomes" id="UP000032309"/>
    </source>
</evidence>
<gene>
    <name evidence="1" type="ORF">BROSI_A3464</name>
</gene>
<accession>A0ABQ0K2F9</accession>